<dbReference type="GO" id="GO:0005813">
    <property type="term" value="C:centrosome"/>
    <property type="evidence" value="ECO:0007669"/>
    <property type="project" value="UniProtKB-SubCell"/>
</dbReference>
<feature type="binding site" evidence="31">
    <location>
        <position position="2709"/>
    </location>
    <ligand>
        <name>Zn(2+)</name>
        <dbReference type="ChEBI" id="CHEBI:29105"/>
        <label>2</label>
    </ligand>
</feature>
<evidence type="ECO:0000259" key="37">
    <source>
        <dbReference type="Pfam" id="PF10377"/>
    </source>
</evidence>
<evidence type="ECO:0000256" key="16">
    <source>
        <dbReference type="ARBA" id="ARBA00022842"/>
    </source>
</evidence>
<feature type="region of interest" description="Disordered" evidence="35">
    <location>
        <begin position="26"/>
        <end position="108"/>
    </location>
</feature>
<dbReference type="InterPro" id="IPR001952">
    <property type="entry name" value="Alkaline_phosphatase"/>
</dbReference>
<dbReference type="InterPro" id="IPR040040">
    <property type="entry name" value="ATG11"/>
</dbReference>
<dbReference type="SMART" id="SM00098">
    <property type="entry name" value="alkPPc"/>
    <property type="match status" value="1"/>
</dbReference>
<dbReference type="GO" id="GO:0034517">
    <property type="term" value="P:ribophagy"/>
    <property type="evidence" value="ECO:0007669"/>
    <property type="project" value="TreeGrafter"/>
</dbReference>
<dbReference type="CDD" id="cd16012">
    <property type="entry name" value="ALP"/>
    <property type="match status" value="1"/>
</dbReference>
<dbReference type="CDD" id="cd17060">
    <property type="entry name" value="Ubl_RB1CC1"/>
    <property type="match status" value="1"/>
</dbReference>
<keyword evidence="24" id="KW-0206">Cytoskeleton</keyword>
<keyword evidence="40" id="KW-1185">Reference proteome</keyword>
<evidence type="ECO:0000313" key="40">
    <source>
        <dbReference type="Proteomes" id="UP000183832"/>
    </source>
</evidence>
<feature type="compositionally biased region" description="Basic and acidic residues" evidence="35">
    <location>
        <begin position="2228"/>
        <end position="2239"/>
    </location>
</feature>
<evidence type="ECO:0000256" key="14">
    <source>
        <dbReference type="ARBA" id="ARBA00022801"/>
    </source>
</evidence>
<feature type="binding site" evidence="31">
    <location>
        <position position="2590"/>
    </location>
    <ligand>
        <name>Zn(2+)</name>
        <dbReference type="ChEBI" id="CHEBI:29105"/>
        <label>2</label>
    </ligand>
</feature>
<evidence type="ECO:0000256" key="4">
    <source>
        <dbReference type="ARBA" id="ARBA00004371"/>
    </source>
</evidence>
<feature type="region of interest" description="Disordered" evidence="35">
    <location>
        <begin position="2118"/>
        <end position="2153"/>
    </location>
</feature>
<keyword evidence="25" id="KW-0458">Lysosome</keyword>
<keyword evidence="20 34" id="KW-0175">Coiled coil</keyword>
<keyword evidence="11" id="KW-0597">Phosphoprotein</keyword>
<proteinExistence type="inferred from homology"/>
<keyword evidence="18" id="KW-0072">Autophagy</keyword>
<feature type="binding site" evidence="31">
    <location>
        <position position="2315"/>
    </location>
    <ligand>
        <name>Zn(2+)</name>
        <dbReference type="ChEBI" id="CHEBI:29105"/>
        <label>2</label>
    </ligand>
</feature>
<dbReference type="PANTHER" id="PTHR13222:SF1">
    <property type="entry name" value="RB1-INDUCIBLE COILED-COIL PROTEIN 1"/>
    <property type="match status" value="1"/>
</dbReference>
<comment type="cofactor">
    <cofactor evidence="31">
        <name>Mg(2+)</name>
        <dbReference type="ChEBI" id="CHEBI:18420"/>
    </cofactor>
    <text evidence="31">Binds 1 Mg(2+) ion.</text>
</comment>
<feature type="region of interest" description="Disordered" evidence="35">
    <location>
        <begin position="361"/>
        <end position="406"/>
    </location>
</feature>
<evidence type="ECO:0000256" key="18">
    <source>
        <dbReference type="ARBA" id="ARBA00023006"/>
    </source>
</evidence>
<dbReference type="Pfam" id="PF00245">
    <property type="entry name" value="Alk_phosphatase"/>
    <property type="match status" value="1"/>
</dbReference>
<sequence length="2777" mass="318754">MESAMKSVLRSYLQKCGDGRGLEKFLRRNSFSSDERDNSTPIATLSKNKTKSLESLSESAKKRRSKSPKTSKENLKQDDIPKATPIPEAKPTKVVVKQSGEKKDKKHHQFNYESVIEITLPSAQPPVHSHSDNNSCIKNTTEERLEEPIKPIICSNLKPKIPSQQNIETSPMSIHESCVSNKQNPMEWDSFIPGYDSAAQQSFQLCNPMELGDGEINALKAYFQQIGLQLPNENLVVVIKNRSTETQEDKTFNDIKKTKKKWENIYEKYKEKYRNQSNFEFQLPEAQSTPKLQVSSQVSSKINEKSSQTSLVKNFAKSTQVESTKKDPKKCQETINNESEEVYQIHSEVADSFEFVAGSMRKPEPKNFSEESSTKSAHSKIESSDPPSKSTEPSSKNSKHSIQPEDISNFDDSLKIAIALLNSLLESKRMKPELKRNLAGKVINKIVQIQTSRSMQTSSLGSSGIYPLSNSSQPPSEALKLAKKLPKKNEMSEKETSKQSREEVFKDCLKSMTQSELNYKHSHYDEPTRGSTNKTSAPKSELMNYVKKEKESHLKWIEKEIEHLKNLRDLLNQNETPIAMDENCPIYENLSLLLEKQKKSKAAENKCEVESDTALWNSHANLKKMKNRSKLGTPTDQHAAPSNGESLTSFIANKNRKFIERYENCQKVYEEMKHYTQPYHGGSRRTKSIKLKSEANKKTPITITKYAQTSTSLASSSVFESSDSMSLPVNNTNSNNKTTTTHYQSDMFTNKVNKKNCKNVKIYSKIAETQTTNSIFRTKPIYEARKKSDDDNKFATTSTNVTQRINRMKNDKQLQTHPPSIKYTLSFDKRSRANIRENVPLPQKTSKNIYNENYSVALESRHSEDKENYNTDTLIDDDDEIDLQTCLNRKRPEIFMRFEERKKCIEELKKLRALRNEHRRKLLLLTSEKSLETKLLSSLPEPPLKTKRIFSTKALKLQTQKKFNNLTEVQQKKKDENLKNLKRKNRLMTDIFNKKTVRVWNQASVFKNLTKMLYIFNMDQGRMLTFEMSLALDTVQSLMLAVERQYAIPASSQVLLVSGGETLKPSSRVCTYSAGTDSNPIFMFSSDLEQRNPPAPWPSIENDSELDMEVKRCLELRAEYKTIVIRAQLAQTYYDLGKKEFKVCDKLVHEQHLQHQGWMAVIANLEDLTTEFQSRCNDFDKVFRDHIERRMEYKNYLESFDEDIEKLSKIPILPPLIQGAENQPFHAFDEVYNDDESFADNLADEFKKEISAVEESPQQSTSLSQEDEGLIMKDSNQKLTSSLTLLQWISSSENQKSLKRMAENCTRELEVFDKNVMDTLKDEIERTFESASREDMKEIKGLEERLRGLESLMFEARKIVQEQNDLAQAFQQNQARAANLGDQSILPDLCASHRNQLIVMQKNHKRMYDIRVRCSKAKDELAKNLFQRLKFVIHIENRMYEIDSKLLFYHTCLRRLQKHLGIIEQIHQAPCVYVQAVTEVVRRRIFSSAFLMWASNLACHLLTIYNDEVMRRQEFKYSFDGHFLNTLFPGIEDFPPKFATEAPSMFDSSLPDLTKNDLADLSNYLPELTKANQLPNLSAIIDFFSSRSSHSNQEMTSIDESGNPTNKKLLNVFAQIKDYEKGCESETDTEEYEKIGQTSTDKNKLNLNSICVGTNVETCDMSTSMDVRLTKDEEVITDDNVAVGLEVDRLKKLLGLMHQAAQESINLLRHEISTIKFETTNEKENIQKELTDLLHSWEDLKVEAQNHEREIVQRLTVDHELEMNDLRQSLYIKDDEINTLKSEKKELEKKIDEQEMKFKTENSVHEKKTQELEQKRQELEKKLSQQSVERDAALKELRERMLTDHRNEIESLRCKFKLMTSMERSPSDTSLEKIERPDIIDISSHEAIVNQMKENFEEELKVTVKAAIEKERSESTRKVSVTSSPGKSPIESQEIFRRILDEKDRQLDQMREREQFLMKESMRLKETIQSLTDIELNESQLSIYKEKLEDAQNEKKKLEKDLEKERSKRAKLSALSQCSGGVTVNSCSKDDLVLVVWNSAHDQYTVVQDSSILYFLHAESFNDMKLVSVPPNTYPKVNFCIGKVTDKEYCHAKKDENRYKVSKGTKFYRVKVRPRSPLMDKSTTIEKKRSRKSTDSQSESSKSSKIERQPSILIDSFSQTDTKNLLLDTATGGVASSDMVDSGVDSQHKGIFKERNISLTEDDECLSFNEDRFRDKTLIMSEEEDEADKQAKADDKKEDSEEVDPDCVHEMKYVHTDEYHHKENINYKPRTFSFKDEKERQPEYWTTQGQNFLKELLNRQENTNKAKNVIFFMGDGMSFATIAATRMYMGGEEIELSFEKFPYIGYSKTYCVDSQVADSSCTATAYLSGVKTNFELIGLNAKAKAGNCSAHTDEENHVDSIARWAQKSCRSTGLITTTTVTNASPSAIYAHMGHREWESDFHMERHNCNSSEYQDIAEQLVYNVEGRNLKVILGGGRSNFLGESSIDEENQKGNRLDGRNLIDEWKTEKSKDGQATYVFDKNGLRNVDIAKTDYLLGLFEHGYMKYNLDVIDKNLQHQEPTLTDMVVTAIKMLQKEENGYFLFVEGGMIDQAHHYGYAEIALDETKQLSEAVEVARHMTDTSDTLIVVTSDHSHVFTYNGQPPRGNDVLGIAKVSDDDNIPYMTLSYANGPGFYVTHDEEGTRINPETYDTTNPFLVHPSLVPIVRDTHAGEDVGVWASGPMAHLFKGHYEQNAIPIIMAYILEIGPYAVDEKCASCAFNPLMFLTIATIFILRIFK</sequence>
<dbReference type="Proteomes" id="UP000183832">
    <property type="component" value="Unassembled WGS sequence"/>
</dbReference>
<evidence type="ECO:0000256" key="33">
    <source>
        <dbReference type="RuleBase" id="RU003947"/>
    </source>
</evidence>
<evidence type="ECO:0000256" key="11">
    <source>
        <dbReference type="ARBA" id="ARBA00022553"/>
    </source>
</evidence>
<evidence type="ECO:0000256" key="31">
    <source>
        <dbReference type="PIRSR" id="PIRSR601952-2"/>
    </source>
</evidence>
<evidence type="ECO:0000256" key="12">
    <source>
        <dbReference type="ARBA" id="ARBA00022622"/>
    </source>
</evidence>
<feature type="binding site" evidence="31">
    <location>
        <position position="2315"/>
    </location>
    <ligand>
        <name>Mg(2+)</name>
        <dbReference type="ChEBI" id="CHEBI:18420"/>
    </ligand>
</feature>
<dbReference type="OrthoDB" id="447953at2759"/>
<evidence type="ECO:0000256" key="29">
    <source>
        <dbReference type="ARBA" id="ARBA00053494"/>
    </source>
</evidence>
<evidence type="ECO:0000256" key="32">
    <source>
        <dbReference type="RuleBase" id="RU003946"/>
    </source>
</evidence>
<dbReference type="InterPro" id="IPR019460">
    <property type="entry name" value="Atg11_C"/>
</dbReference>
<evidence type="ECO:0000313" key="39">
    <source>
        <dbReference type="EMBL" id="CRK91305.1"/>
    </source>
</evidence>
<dbReference type="GO" id="GO:0005829">
    <property type="term" value="C:cytosol"/>
    <property type="evidence" value="ECO:0007669"/>
    <property type="project" value="UniProtKB-SubCell"/>
</dbReference>
<evidence type="ECO:0000259" key="38">
    <source>
        <dbReference type="Pfam" id="PF15309"/>
    </source>
</evidence>
<dbReference type="GO" id="GO:0000422">
    <property type="term" value="P:autophagy of mitochondrion"/>
    <property type="evidence" value="ECO:0007669"/>
    <property type="project" value="TreeGrafter"/>
</dbReference>
<keyword evidence="14 33" id="KW-0378">Hydrolase</keyword>
<feature type="binding site" evidence="31">
    <location>
        <position position="2632"/>
    </location>
    <ligand>
        <name>Zn(2+)</name>
        <dbReference type="ChEBI" id="CHEBI:29105"/>
        <label>2</label>
    </ligand>
</feature>
<dbReference type="GO" id="GO:0000045">
    <property type="term" value="P:autophagosome assembly"/>
    <property type="evidence" value="ECO:0007669"/>
    <property type="project" value="InterPro"/>
</dbReference>
<dbReference type="Pfam" id="PF04108">
    <property type="entry name" value="ATG17_like"/>
    <property type="match status" value="1"/>
</dbReference>
<dbReference type="FunFam" id="3.10.20.90:FF:000049">
    <property type="entry name" value="RB1-inducible coiled-coil protein 1 isoform X1"/>
    <property type="match status" value="1"/>
</dbReference>
<dbReference type="PANTHER" id="PTHR13222">
    <property type="entry name" value="RB1-INDUCIBLE COILED-COIL"/>
    <property type="match status" value="1"/>
</dbReference>
<feature type="coiled-coil region" evidence="34">
    <location>
        <begin position="1940"/>
        <end position="2015"/>
    </location>
</feature>
<dbReference type="Pfam" id="PF10377">
    <property type="entry name" value="ATG11"/>
    <property type="match status" value="1"/>
</dbReference>
<dbReference type="GO" id="GO:0004035">
    <property type="term" value="F:alkaline phosphatase activity"/>
    <property type="evidence" value="ECO:0007669"/>
    <property type="project" value="UniProtKB-EC"/>
</dbReference>
<dbReference type="GO" id="GO:0005886">
    <property type="term" value="C:plasma membrane"/>
    <property type="evidence" value="ECO:0007669"/>
    <property type="project" value="UniProtKB-SubCell"/>
</dbReference>
<comment type="function">
    <text evidence="29">Involved in autophagy. Regulates early events but also late events of autophagosome formation through direct interaction with Atg16L1. Required for the formation of the autophagosome-like double-membrane structure that surrounds the Salmonella-containing vacuole (SCV) during S.typhimurium infection and subsequent xenophagy. Involved in repair of DNA damage caused by ionizing radiation, which subsequently improves cell survival by decreasing apoptosis. Inhibits PTK2/FAK1 and PTK2B/PYK2 kinase activity, affecting their downstream signaling pathways. Plays a role as a modulator of TGF-beta-signaling by restricting substrate specificity of RNF111. Functions as a DNA-binding transcription factor. Is a potent regulator of the RB1 pathway through induction of RB1 expression. Plays a crucial role in muscular differentiation. Plays an indispensable role in fetal hematopoiesis and in the regulation of neuronal homeostasis.</text>
</comment>
<gene>
    <name evidence="39" type="ORF">CLUMA_CG004981</name>
</gene>
<dbReference type="InterPro" id="IPR017850">
    <property type="entry name" value="Alkaline_phosphatase_core_sf"/>
</dbReference>
<feature type="binding site" evidence="31">
    <location>
        <position position="2594"/>
    </location>
    <ligand>
        <name>Zn(2+)</name>
        <dbReference type="ChEBI" id="CHEBI:29105"/>
        <label>2</label>
    </ligand>
</feature>
<evidence type="ECO:0000256" key="34">
    <source>
        <dbReference type="SAM" id="Coils"/>
    </source>
</evidence>
<dbReference type="EC" id="3.1.3.1" evidence="33"/>
<feature type="compositionally biased region" description="Polar residues" evidence="35">
    <location>
        <begin position="385"/>
        <end position="396"/>
    </location>
</feature>
<dbReference type="PRINTS" id="PR00113">
    <property type="entry name" value="ALKPHPHTASE"/>
</dbReference>
<dbReference type="GO" id="GO:0034045">
    <property type="term" value="C:phagophore assembly site membrane"/>
    <property type="evidence" value="ECO:0007669"/>
    <property type="project" value="TreeGrafter"/>
</dbReference>
<evidence type="ECO:0000256" key="2">
    <source>
        <dbReference type="ARBA" id="ARBA00004300"/>
    </source>
</evidence>
<dbReference type="InterPro" id="IPR018299">
    <property type="entry name" value="Alkaline_phosphatase_AS"/>
</dbReference>
<feature type="binding site" evidence="31">
    <location>
        <position position="2424"/>
    </location>
    <ligand>
        <name>Mg(2+)</name>
        <dbReference type="ChEBI" id="CHEBI:18420"/>
    </ligand>
</feature>
<dbReference type="FunFam" id="3.40.720.10:FF:000008">
    <property type="entry name" value="Alkaline phosphatase"/>
    <property type="match status" value="1"/>
</dbReference>
<dbReference type="Gene3D" id="3.10.20.90">
    <property type="entry name" value="Phosphatidylinositol 3-kinase Catalytic Subunit, Chain A, domain 1"/>
    <property type="match status" value="1"/>
</dbReference>
<feature type="compositionally biased region" description="Basic and acidic residues" evidence="35">
    <location>
        <begin position="487"/>
        <end position="503"/>
    </location>
</feature>
<organism evidence="39 40">
    <name type="scientific">Clunio marinus</name>
    <dbReference type="NCBI Taxonomy" id="568069"/>
    <lineage>
        <taxon>Eukaryota</taxon>
        <taxon>Metazoa</taxon>
        <taxon>Ecdysozoa</taxon>
        <taxon>Arthropoda</taxon>
        <taxon>Hexapoda</taxon>
        <taxon>Insecta</taxon>
        <taxon>Pterygota</taxon>
        <taxon>Neoptera</taxon>
        <taxon>Endopterygota</taxon>
        <taxon>Diptera</taxon>
        <taxon>Nematocera</taxon>
        <taxon>Chironomoidea</taxon>
        <taxon>Chironomidae</taxon>
        <taxon>Clunio</taxon>
    </lineage>
</organism>
<keyword evidence="13 31" id="KW-0479">Metal-binding</keyword>
<dbReference type="GO" id="GO:0046872">
    <property type="term" value="F:metal ion binding"/>
    <property type="evidence" value="ECO:0007669"/>
    <property type="project" value="UniProtKB-KW"/>
</dbReference>
<comment type="cofactor">
    <cofactor evidence="31">
        <name>Zn(2+)</name>
        <dbReference type="ChEBI" id="CHEBI:29105"/>
    </cofactor>
    <text evidence="31">Binds 2 Zn(2+) ions.</text>
</comment>
<evidence type="ECO:0000256" key="25">
    <source>
        <dbReference type="ARBA" id="ARBA00023228"/>
    </source>
</evidence>
<comment type="similarity">
    <text evidence="7 32">Belongs to the alkaline phosphatase family.</text>
</comment>
<dbReference type="InterPro" id="IPR045326">
    <property type="entry name" value="ATG17-like_dom"/>
</dbReference>
<evidence type="ECO:0000256" key="15">
    <source>
        <dbReference type="ARBA" id="ARBA00022833"/>
    </source>
</evidence>
<evidence type="ECO:0000259" key="36">
    <source>
        <dbReference type="Pfam" id="PF04108"/>
    </source>
</evidence>
<evidence type="ECO:0000256" key="20">
    <source>
        <dbReference type="ARBA" id="ARBA00023054"/>
    </source>
</evidence>
<feature type="compositionally biased region" description="Polar residues" evidence="35">
    <location>
        <begin position="297"/>
        <end position="322"/>
    </location>
</feature>
<dbReference type="GO" id="GO:0015031">
    <property type="term" value="P:protein transport"/>
    <property type="evidence" value="ECO:0007669"/>
    <property type="project" value="UniProtKB-KW"/>
</dbReference>
<feature type="region of interest" description="Disordered" evidence="35">
    <location>
        <begin position="2218"/>
        <end position="2244"/>
    </location>
</feature>
<dbReference type="EMBL" id="CVRI01000020">
    <property type="protein sequence ID" value="CRK91305.1"/>
    <property type="molecule type" value="Genomic_DNA"/>
</dbReference>
<evidence type="ECO:0000256" key="7">
    <source>
        <dbReference type="ARBA" id="ARBA00005984"/>
    </source>
</evidence>
<dbReference type="STRING" id="568069.A0A1J1HYV8"/>
<evidence type="ECO:0000256" key="23">
    <source>
        <dbReference type="ARBA" id="ARBA00023180"/>
    </source>
</evidence>
<evidence type="ECO:0000256" key="8">
    <source>
        <dbReference type="ARBA" id="ARBA00022448"/>
    </source>
</evidence>
<protein>
    <recommendedName>
        <fullName evidence="33">Alkaline phosphatase</fullName>
        <ecNumber evidence="33">3.1.3.1</ecNumber>
    </recommendedName>
</protein>
<dbReference type="GO" id="GO:0098552">
    <property type="term" value="C:side of membrane"/>
    <property type="evidence" value="ECO:0007669"/>
    <property type="project" value="UniProtKB-KW"/>
</dbReference>
<keyword evidence="26" id="KW-0539">Nucleus</keyword>
<feature type="domain" description="ALMS motif" evidence="38">
    <location>
        <begin position="881"/>
        <end position="995"/>
    </location>
</feature>
<keyword evidence="23" id="KW-0325">Glycoprotein</keyword>
<dbReference type="InterPro" id="IPR029299">
    <property type="entry name" value="ALMS_motif"/>
</dbReference>
<dbReference type="GO" id="GO:0061709">
    <property type="term" value="P:reticulophagy"/>
    <property type="evidence" value="ECO:0007669"/>
    <property type="project" value="TreeGrafter"/>
</dbReference>
<feature type="compositionally biased region" description="Basic and acidic residues" evidence="35">
    <location>
        <begin position="70"/>
        <end position="81"/>
    </location>
</feature>
<dbReference type="GO" id="GO:0061723">
    <property type="term" value="P:glycophagy"/>
    <property type="evidence" value="ECO:0007669"/>
    <property type="project" value="TreeGrafter"/>
</dbReference>
<keyword evidence="9" id="KW-1003">Cell membrane</keyword>
<evidence type="ECO:0000256" key="6">
    <source>
        <dbReference type="ARBA" id="ARBA00004609"/>
    </source>
</evidence>
<dbReference type="SUPFAM" id="SSF53649">
    <property type="entry name" value="Alkaline phosphatase-like"/>
    <property type="match status" value="1"/>
</dbReference>
<dbReference type="Gene3D" id="3.40.720.10">
    <property type="entry name" value="Alkaline Phosphatase, subunit A"/>
    <property type="match status" value="1"/>
</dbReference>
<feature type="coiled-coil region" evidence="34">
    <location>
        <begin position="1332"/>
        <end position="1359"/>
    </location>
</feature>
<feature type="domain" description="Autophagy protein ATG17-like" evidence="36">
    <location>
        <begin position="1129"/>
        <end position="1524"/>
    </location>
</feature>
<keyword evidence="17" id="KW-0653">Protein transport</keyword>
<keyword evidence="15 31" id="KW-0862">Zinc</keyword>
<dbReference type="GO" id="GO:0019901">
    <property type="term" value="F:protein kinase binding"/>
    <property type="evidence" value="ECO:0007669"/>
    <property type="project" value="UniProtKB-ARBA"/>
</dbReference>
<evidence type="ECO:0000256" key="1">
    <source>
        <dbReference type="ARBA" id="ARBA00004123"/>
    </source>
</evidence>
<dbReference type="GO" id="GO:0034727">
    <property type="term" value="P:piecemeal microautophagy of the nucleus"/>
    <property type="evidence" value="ECO:0007669"/>
    <property type="project" value="TreeGrafter"/>
</dbReference>
<evidence type="ECO:0000256" key="5">
    <source>
        <dbReference type="ARBA" id="ARBA00004514"/>
    </source>
</evidence>
<feature type="coiled-coil region" evidence="34">
    <location>
        <begin position="901"/>
        <end position="928"/>
    </location>
</feature>
<evidence type="ECO:0000256" key="9">
    <source>
        <dbReference type="ARBA" id="ARBA00022475"/>
    </source>
</evidence>
<feature type="region of interest" description="Disordered" evidence="35">
    <location>
        <begin position="483"/>
        <end position="503"/>
    </location>
</feature>
<evidence type="ECO:0000256" key="30">
    <source>
        <dbReference type="PIRSR" id="PIRSR601952-1"/>
    </source>
</evidence>
<name>A0A1J1HYV8_9DIPT</name>
<evidence type="ECO:0000256" key="21">
    <source>
        <dbReference type="ARBA" id="ARBA00023136"/>
    </source>
</evidence>
<evidence type="ECO:0000256" key="26">
    <source>
        <dbReference type="ARBA" id="ARBA00023242"/>
    </source>
</evidence>
<evidence type="ECO:0000256" key="27">
    <source>
        <dbReference type="ARBA" id="ARBA00023288"/>
    </source>
</evidence>
<feature type="compositionally biased region" description="Basic and acidic residues" evidence="35">
    <location>
        <begin position="361"/>
        <end position="383"/>
    </location>
</feature>
<evidence type="ECO:0000256" key="19">
    <source>
        <dbReference type="ARBA" id="ARBA00023015"/>
    </source>
</evidence>
<accession>A0A1J1HYV8</accession>
<feature type="binding site" evidence="31">
    <location>
        <position position="2631"/>
    </location>
    <ligand>
        <name>Zn(2+)</name>
        <dbReference type="ChEBI" id="CHEBI:29105"/>
        <label>2</label>
    </ligand>
</feature>
<dbReference type="GO" id="GO:0005764">
    <property type="term" value="C:lysosome"/>
    <property type="evidence" value="ECO:0007669"/>
    <property type="project" value="UniProtKB-SubCell"/>
</dbReference>
<keyword evidence="12" id="KW-0336">GPI-anchor</keyword>
<evidence type="ECO:0000256" key="28">
    <source>
        <dbReference type="ARBA" id="ARBA00023306"/>
    </source>
</evidence>
<feature type="coiled-coil region" evidence="34">
    <location>
        <begin position="1770"/>
        <end position="1836"/>
    </location>
</feature>
<keyword evidence="28" id="KW-0131">Cell cycle</keyword>
<feature type="binding site" evidence="31">
    <location>
        <position position="2585"/>
    </location>
    <ligand>
        <name>Mg(2+)</name>
        <dbReference type="ChEBI" id="CHEBI:18420"/>
    </ligand>
</feature>
<evidence type="ECO:0000256" key="35">
    <source>
        <dbReference type="SAM" id="MobiDB-lite"/>
    </source>
</evidence>
<dbReference type="Pfam" id="PF15309">
    <property type="entry name" value="ALMS_motif"/>
    <property type="match status" value="1"/>
</dbReference>
<keyword evidence="27" id="KW-0449">Lipoprotein</keyword>
<feature type="compositionally biased region" description="Basic and acidic residues" evidence="35">
    <location>
        <begin position="323"/>
        <end position="332"/>
    </location>
</feature>
<evidence type="ECO:0000256" key="22">
    <source>
        <dbReference type="ARBA" id="ARBA00023163"/>
    </source>
</evidence>
<dbReference type="PROSITE" id="PS00123">
    <property type="entry name" value="ALKALINE_PHOSPHATASE"/>
    <property type="match status" value="1"/>
</dbReference>
<keyword evidence="22" id="KW-0804">Transcription</keyword>
<keyword evidence="21" id="KW-0472">Membrane</keyword>
<keyword evidence="10" id="KW-0963">Cytoplasm</keyword>
<evidence type="ECO:0000256" key="17">
    <source>
        <dbReference type="ARBA" id="ARBA00022927"/>
    </source>
</evidence>
<keyword evidence="8" id="KW-0813">Transport</keyword>
<evidence type="ECO:0000256" key="10">
    <source>
        <dbReference type="ARBA" id="ARBA00022490"/>
    </source>
</evidence>
<feature type="region of interest" description="Disordered" evidence="35">
    <location>
        <begin position="297"/>
        <end position="332"/>
    </location>
</feature>
<dbReference type="GO" id="GO:1990316">
    <property type="term" value="C:Atg1/ULK1 kinase complex"/>
    <property type="evidence" value="ECO:0007669"/>
    <property type="project" value="TreeGrafter"/>
</dbReference>
<reference evidence="39 40" key="1">
    <citation type="submission" date="2015-04" db="EMBL/GenBank/DDBJ databases">
        <authorList>
            <person name="Syromyatnikov M.Y."/>
            <person name="Popov V.N."/>
        </authorList>
    </citation>
    <scope>NUCLEOTIDE SEQUENCE [LARGE SCALE GENOMIC DNA]</scope>
</reference>
<comment type="catalytic activity">
    <reaction evidence="33">
        <text>a phosphate monoester + H2O = an alcohol + phosphate</text>
        <dbReference type="Rhea" id="RHEA:15017"/>
        <dbReference type="ChEBI" id="CHEBI:15377"/>
        <dbReference type="ChEBI" id="CHEBI:30879"/>
        <dbReference type="ChEBI" id="CHEBI:43474"/>
        <dbReference type="ChEBI" id="CHEBI:67140"/>
        <dbReference type="EC" id="3.1.3.1"/>
    </reaction>
</comment>
<dbReference type="GO" id="GO:0005634">
    <property type="term" value="C:nucleus"/>
    <property type="evidence" value="ECO:0007669"/>
    <property type="project" value="UniProtKB-SubCell"/>
</dbReference>
<feature type="coiled-coil region" evidence="34">
    <location>
        <begin position="547"/>
        <end position="574"/>
    </location>
</feature>
<dbReference type="GO" id="GO:0060090">
    <property type="term" value="F:molecular adaptor activity"/>
    <property type="evidence" value="ECO:0007669"/>
    <property type="project" value="TreeGrafter"/>
</dbReference>
<evidence type="ECO:0000256" key="13">
    <source>
        <dbReference type="ARBA" id="ARBA00022723"/>
    </source>
</evidence>
<dbReference type="GO" id="GO:0031090">
    <property type="term" value="C:organelle membrane"/>
    <property type="evidence" value="ECO:0007669"/>
    <property type="project" value="UniProtKB-ARBA"/>
</dbReference>
<keyword evidence="19" id="KW-0805">Transcription regulation</keyword>
<dbReference type="GO" id="GO:0008285">
    <property type="term" value="P:negative regulation of cell population proliferation"/>
    <property type="evidence" value="ECO:0007669"/>
    <property type="project" value="UniProtKB-ARBA"/>
</dbReference>
<evidence type="ECO:0000256" key="24">
    <source>
        <dbReference type="ARBA" id="ARBA00023212"/>
    </source>
</evidence>
<comment type="subcellular location">
    <subcellularLocation>
        <location evidence="6">Cell membrane</location>
        <topology evidence="6">Lipid-anchor</topology>
        <topology evidence="6">GPI-anchor</topology>
    </subcellularLocation>
    <subcellularLocation>
        <location evidence="2">Cytoplasm</location>
        <location evidence="2">Cytoskeleton</location>
        <location evidence="2">Microtubule organizing center</location>
        <location evidence="2">Centrosome</location>
    </subcellularLocation>
    <subcellularLocation>
        <location evidence="5">Cytoplasm</location>
        <location evidence="5">Cytosol</location>
    </subcellularLocation>
    <subcellularLocation>
        <location evidence="4">Lysosome</location>
    </subcellularLocation>
    <subcellularLocation>
        <location evidence="1">Nucleus</location>
    </subcellularLocation>
    <subcellularLocation>
        <location evidence="3">Preautophagosomal structure</location>
    </subcellularLocation>
</comment>
<feature type="domain" description="Autophagy-related protein 11 C-terminal" evidence="37">
    <location>
        <begin position="1987"/>
        <end position="2113"/>
    </location>
</feature>
<feature type="active site" description="Phosphoserine intermediate" evidence="30">
    <location>
        <position position="2359"/>
    </location>
</feature>
<keyword evidence="16 31" id="KW-0460">Magnesium</keyword>
<evidence type="ECO:0000256" key="3">
    <source>
        <dbReference type="ARBA" id="ARBA00004329"/>
    </source>
</evidence>